<keyword evidence="1" id="KW-0808">Transferase</keyword>
<dbReference type="GO" id="GO:0032259">
    <property type="term" value="P:methylation"/>
    <property type="evidence" value="ECO:0007669"/>
    <property type="project" value="UniProtKB-KW"/>
</dbReference>
<dbReference type="Gene3D" id="3.40.50.150">
    <property type="entry name" value="Vaccinia Virus protein VP39"/>
    <property type="match status" value="1"/>
</dbReference>
<name>A0A323V144_9RHOO</name>
<dbReference type="InterPro" id="IPR029063">
    <property type="entry name" value="SAM-dependent_MTases_sf"/>
</dbReference>
<proteinExistence type="predicted"/>
<organism evidence="1 2">
    <name type="scientific">Parazoarcus communis SWub3 = DSM 12120</name>
    <dbReference type="NCBI Taxonomy" id="1121029"/>
    <lineage>
        <taxon>Bacteria</taxon>
        <taxon>Pseudomonadati</taxon>
        <taxon>Pseudomonadota</taxon>
        <taxon>Betaproteobacteria</taxon>
        <taxon>Rhodocyclales</taxon>
        <taxon>Zoogloeaceae</taxon>
        <taxon>Parazoarcus</taxon>
    </lineage>
</organism>
<evidence type="ECO:0000313" key="2">
    <source>
        <dbReference type="Proteomes" id="UP000248259"/>
    </source>
</evidence>
<evidence type="ECO:0000313" key="1">
    <source>
        <dbReference type="EMBL" id="PZA17186.1"/>
    </source>
</evidence>
<dbReference type="Pfam" id="PF05711">
    <property type="entry name" value="TylF"/>
    <property type="match status" value="1"/>
</dbReference>
<dbReference type="PANTHER" id="PTHR40036">
    <property type="entry name" value="MACROCIN O-METHYLTRANSFERASE"/>
    <property type="match status" value="1"/>
</dbReference>
<comment type="caution">
    <text evidence="1">The sequence shown here is derived from an EMBL/GenBank/DDBJ whole genome shotgun (WGS) entry which is preliminary data.</text>
</comment>
<reference evidence="1 2" key="1">
    <citation type="submission" date="2018-06" db="EMBL/GenBank/DDBJ databases">
        <title>Azoarcus communis strain SWub3 genome.</title>
        <authorList>
            <person name="Zorraquino Salvo V."/>
            <person name="Toubiana D."/>
            <person name="Blumwald E."/>
        </authorList>
    </citation>
    <scope>NUCLEOTIDE SEQUENCE [LARGE SCALE GENOMIC DNA]</scope>
    <source>
        <strain evidence="1 2">SWub3</strain>
    </source>
</reference>
<keyword evidence="1" id="KW-0489">Methyltransferase</keyword>
<dbReference type="OrthoDB" id="9799872at2"/>
<dbReference type="SUPFAM" id="SSF53335">
    <property type="entry name" value="S-adenosyl-L-methionine-dependent methyltransferases"/>
    <property type="match status" value="1"/>
</dbReference>
<accession>A0A323V144</accession>
<dbReference type="AlphaFoldDB" id="A0A323V144"/>
<gene>
    <name evidence="1" type="ORF">DNK49_08095</name>
</gene>
<sequence>MTERYLSLLKKSLLNELYLENEARILGLLMQLLFPRQTTLDEMAREFLNARHGELYARVQEMRRGGGWIQIRTNTADGTSSELVAARNFAFVAHSMIGRARMDNLHDCMNAVLADRIPGDFIETGVWKGGSTIFMRGFLQAHNIHDRKVWVADSFEGLPKPSLPEDENWDLSADVMPYLAVSEEEVRELFERYELLDEQVMFLKGWFKDTLPTADIDKLAVLRLDGDLYESTMDALNALYHKLSPGGFVIVDDYNALPQCEQAITDFRRHHGIQDELVRIDEMSVFWRKR</sequence>
<protein>
    <submittedName>
        <fullName evidence="1">Macrocin O-methyltransferase</fullName>
    </submittedName>
</protein>
<dbReference type="GO" id="GO:0008168">
    <property type="term" value="F:methyltransferase activity"/>
    <property type="evidence" value="ECO:0007669"/>
    <property type="project" value="UniProtKB-KW"/>
</dbReference>
<dbReference type="InterPro" id="IPR008884">
    <property type="entry name" value="TylF_MeTrfase"/>
</dbReference>
<keyword evidence="2" id="KW-1185">Reference proteome</keyword>
<dbReference type="Proteomes" id="UP000248259">
    <property type="component" value="Unassembled WGS sequence"/>
</dbReference>
<dbReference type="EMBL" id="QKOE01000004">
    <property type="protein sequence ID" value="PZA17186.1"/>
    <property type="molecule type" value="Genomic_DNA"/>
</dbReference>
<dbReference type="PANTHER" id="PTHR40036:SF1">
    <property type="entry name" value="MACROCIN O-METHYLTRANSFERASE"/>
    <property type="match status" value="1"/>
</dbReference>